<sequence>MTEPLLTAQNLNIEFNGHKVVDSLSFSIGREKVALVGNQVPANP</sequence>
<reference evidence="1 2" key="1">
    <citation type="submission" date="2018-12" db="EMBL/GenBank/DDBJ databases">
        <authorList>
            <consortium name="Pathogen Informatics"/>
        </authorList>
    </citation>
    <scope>NUCLEOTIDE SEQUENCE [LARGE SCALE GENOMIC DNA]</scope>
    <source>
        <strain evidence="1 2">NCTC13193</strain>
    </source>
</reference>
<evidence type="ECO:0000313" key="1">
    <source>
        <dbReference type="EMBL" id="VEI63029.1"/>
    </source>
</evidence>
<evidence type="ECO:0000313" key="2">
    <source>
        <dbReference type="Proteomes" id="UP000270487"/>
    </source>
</evidence>
<name>A0A448S5R1_SERFO</name>
<dbReference type="EMBL" id="LR134492">
    <property type="protein sequence ID" value="VEI63029.1"/>
    <property type="molecule type" value="Genomic_DNA"/>
</dbReference>
<protein>
    <submittedName>
        <fullName evidence="1">Uncharacterized protein</fullName>
    </submittedName>
</protein>
<dbReference type="AlphaFoldDB" id="A0A448S5R1"/>
<dbReference type="Proteomes" id="UP000270487">
    <property type="component" value="Chromosome"/>
</dbReference>
<accession>A0A448S5R1</accession>
<gene>
    <name evidence="1" type="ORF">NCTC13193_00629</name>
</gene>
<proteinExistence type="predicted"/>
<organism evidence="1 2">
    <name type="scientific">Serratia fonticola</name>
    <dbReference type="NCBI Taxonomy" id="47917"/>
    <lineage>
        <taxon>Bacteria</taxon>
        <taxon>Pseudomonadati</taxon>
        <taxon>Pseudomonadota</taxon>
        <taxon>Gammaproteobacteria</taxon>
        <taxon>Enterobacterales</taxon>
        <taxon>Yersiniaceae</taxon>
        <taxon>Serratia</taxon>
    </lineage>
</organism>